<sequence>MCRGRDAAGGHPVTDGEKTPAEEHAPATRRLHAVDGLLGRREAISELGDALRLLVEYATTTEAPTEELRRAAERIRQAAAPLGERVRDREVLPTADDLLGGVRMYNPVTGSGSALAPPLHIAADNGVAVGTCTLGMAFEGPPTYAHGGVSAMLLDQMLGYAAGIAGHPGMTVRLDTTYRKPVPLLTPLRLTATVQDIDGRRVTATGQLTTADDPDTVLVAATGVFIALRAEQARRLFGRVVNTNRPSRAG</sequence>
<accession>A0A931CCW8</accession>
<dbReference type="EC" id="3.1.2.2" evidence="16"/>
<evidence type="ECO:0000256" key="14">
    <source>
        <dbReference type="ARBA" id="ARBA00037002"/>
    </source>
</evidence>
<dbReference type="EMBL" id="JADQTO010000013">
    <property type="protein sequence ID" value="MBG0565026.1"/>
    <property type="molecule type" value="Genomic_DNA"/>
</dbReference>
<dbReference type="Proteomes" id="UP000598146">
    <property type="component" value="Unassembled WGS sequence"/>
</dbReference>
<evidence type="ECO:0000313" key="26">
    <source>
        <dbReference type="EMBL" id="MBG0565026.1"/>
    </source>
</evidence>
<evidence type="ECO:0000256" key="21">
    <source>
        <dbReference type="ARBA" id="ARBA00047969"/>
    </source>
</evidence>
<proteinExistence type="inferred from homology"/>
<keyword evidence="12" id="KW-0966">Cell projection</keyword>
<evidence type="ECO:0000256" key="15">
    <source>
        <dbReference type="ARBA" id="ARBA00038456"/>
    </source>
</evidence>
<evidence type="ECO:0000256" key="16">
    <source>
        <dbReference type="ARBA" id="ARBA00038848"/>
    </source>
</evidence>
<comment type="catalytic activity">
    <reaction evidence="22">
        <text>dodecanoyl-CoA + H2O = dodecanoate + CoA + H(+)</text>
        <dbReference type="Rhea" id="RHEA:30135"/>
        <dbReference type="ChEBI" id="CHEBI:15377"/>
        <dbReference type="ChEBI" id="CHEBI:15378"/>
        <dbReference type="ChEBI" id="CHEBI:18262"/>
        <dbReference type="ChEBI" id="CHEBI:57287"/>
        <dbReference type="ChEBI" id="CHEBI:57375"/>
    </reaction>
    <physiologicalReaction direction="left-to-right" evidence="22">
        <dbReference type="Rhea" id="RHEA:30136"/>
    </physiologicalReaction>
</comment>
<evidence type="ECO:0000256" key="18">
    <source>
        <dbReference type="ARBA" id="ARBA00043210"/>
    </source>
</evidence>
<dbReference type="AlphaFoldDB" id="A0A931CCW8"/>
<dbReference type="CDD" id="cd03443">
    <property type="entry name" value="PaaI_thioesterase"/>
    <property type="match status" value="1"/>
</dbReference>
<dbReference type="GO" id="GO:0005737">
    <property type="term" value="C:cytoplasm"/>
    <property type="evidence" value="ECO:0007669"/>
    <property type="project" value="UniProtKB-SubCell"/>
</dbReference>
<dbReference type="InterPro" id="IPR006683">
    <property type="entry name" value="Thioestr_dom"/>
</dbReference>
<dbReference type="PANTHER" id="PTHR12418">
    <property type="entry name" value="ACYL-COENZYME A THIOESTERASE THEM4"/>
    <property type="match status" value="1"/>
</dbReference>
<keyword evidence="7" id="KW-0378">Hydrolase</keyword>
<dbReference type="Gene3D" id="3.10.129.10">
    <property type="entry name" value="Hotdog Thioesterase"/>
    <property type="match status" value="1"/>
</dbReference>
<keyword evidence="8" id="KW-0276">Fatty acid metabolism</keyword>
<dbReference type="InterPro" id="IPR052365">
    <property type="entry name" value="THEM4/THEM5_acyl-CoA_thioest"/>
</dbReference>
<evidence type="ECO:0000256" key="10">
    <source>
        <dbReference type="ARBA" id="ARBA00023098"/>
    </source>
</evidence>
<protein>
    <recommendedName>
        <fullName evidence="17">Acyl-coenzyme A thioesterase THEM4</fullName>
        <ecNumber evidence="16">3.1.2.2</ecNumber>
    </recommendedName>
    <alternativeName>
        <fullName evidence="18">Thioesterase superfamily member 4</fullName>
    </alternativeName>
</protein>
<evidence type="ECO:0000256" key="24">
    <source>
        <dbReference type="SAM" id="MobiDB-lite"/>
    </source>
</evidence>
<comment type="caution">
    <text evidence="26">The sequence shown here is derived from an EMBL/GenBank/DDBJ whole genome shotgun (WGS) entry which is preliminary data.</text>
</comment>
<evidence type="ECO:0000256" key="9">
    <source>
        <dbReference type="ARBA" id="ARBA00022946"/>
    </source>
</evidence>
<dbReference type="Pfam" id="PF03061">
    <property type="entry name" value="4HBT"/>
    <property type="match status" value="1"/>
</dbReference>
<comment type="catalytic activity">
    <reaction evidence="13">
        <text>(5Z,8Z,11Z,14Z)-eicosatetraenoyl-CoA + H2O = (5Z,8Z,11Z,14Z)-eicosatetraenoate + CoA + H(+)</text>
        <dbReference type="Rhea" id="RHEA:40151"/>
        <dbReference type="ChEBI" id="CHEBI:15377"/>
        <dbReference type="ChEBI" id="CHEBI:15378"/>
        <dbReference type="ChEBI" id="CHEBI:32395"/>
        <dbReference type="ChEBI" id="CHEBI:57287"/>
        <dbReference type="ChEBI" id="CHEBI:57368"/>
    </reaction>
    <physiologicalReaction direction="left-to-right" evidence="13">
        <dbReference type="Rhea" id="RHEA:40152"/>
    </physiologicalReaction>
</comment>
<evidence type="ECO:0000313" key="27">
    <source>
        <dbReference type="Proteomes" id="UP000598146"/>
    </source>
</evidence>
<evidence type="ECO:0000256" key="6">
    <source>
        <dbReference type="ARBA" id="ARBA00022703"/>
    </source>
</evidence>
<dbReference type="GO" id="GO:0016020">
    <property type="term" value="C:membrane"/>
    <property type="evidence" value="ECO:0007669"/>
    <property type="project" value="UniProtKB-SubCell"/>
</dbReference>
<evidence type="ECO:0000256" key="5">
    <source>
        <dbReference type="ARBA" id="ARBA00022490"/>
    </source>
</evidence>
<evidence type="ECO:0000256" key="13">
    <source>
        <dbReference type="ARBA" id="ARBA00035852"/>
    </source>
</evidence>
<dbReference type="SUPFAM" id="SSF54637">
    <property type="entry name" value="Thioesterase/thiol ester dehydrase-isomerase"/>
    <property type="match status" value="1"/>
</dbReference>
<evidence type="ECO:0000256" key="11">
    <source>
        <dbReference type="ARBA" id="ARBA00023136"/>
    </source>
</evidence>
<feature type="region of interest" description="Disordered" evidence="24">
    <location>
        <begin position="1"/>
        <end position="27"/>
    </location>
</feature>
<name>A0A931CCW8_9ACTN</name>
<comment type="catalytic activity">
    <reaction evidence="14">
        <text>(9Z)-octadecenoyl-CoA + H2O = (9Z)-octadecenoate + CoA + H(+)</text>
        <dbReference type="Rhea" id="RHEA:40139"/>
        <dbReference type="ChEBI" id="CHEBI:15377"/>
        <dbReference type="ChEBI" id="CHEBI:15378"/>
        <dbReference type="ChEBI" id="CHEBI:30823"/>
        <dbReference type="ChEBI" id="CHEBI:57287"/>
        <dbReference type="ChEBI" id="CHEBI:57387"/>
    </reaction>
    <physiologicalReaction direction="left-to-right" evidence="14">
        <dbReference type="Rhea" id="RHEA:40140"/>
    </physiologicalReaction>
</comment>
<evidence type="ECO:0000256" key="2">
    <source>
        <dbReference type="ARBA" id="ARBA00004496"/>
    </source>
</evidence>
<comment type="catalytic activity">
    <reaction evidence="20">
        <text>hexadecanoyl-CoA + H2O = hexadecanoate + CoA + H(+)</text>
        <dbReference type="Rhea" id="RHEA:16645"/>
        <dbReference type="ChEBI" id="CHEBI:7896"/>
        <dbReference type="ChEBI" id="CHEBI:15377"/>
        <dbReference type="ChEBI" id="CHEBI:15378"/>
        <dbReference type="ChEBI" id="CHEBI:57287"/>
        <dbReference type="ChEBI" id="CHEBI:57379"/>
        <dbReference type="EC" id="3.1.2.2"/>
    </reaction>
    <physiologicalReaction direction="left-to-right" evidence="20">
        <dbReference type="Rhea" id="RHEA:16646"/>
    </physiologicalReaction>
</comment>
<evidence type="ECO:0000256" key="4">
    <source>
        <dbReference type="ARBA" id="ARBA00022475"/>
    </source>
</evidence>
<keyword evidence="4" id="KW-1003">Cell membrane</keyword>
<evidence type="ECO:0000256" key="20">
    <source>
        <dbReference type="ARBA" id="ARBA00047734"/>
    </source>
</evidence>
<comment type="catalytic activity">
    <reaction evidence="23">
        <text>tetradecanoyl-CoA + H2O = tetradecanoate + CoA + H(+)</text>
        <dbReference type="Rhea" id="RHEA:40119"/>
        <dbReference type="ChEBI" id="CHEBI:15377"/>
        <dbReference type="ChEBI" id="CHEBI:15378"/>
        <dbReference type="ChEBI" id="CHEBI:30807"/>
        <dbReference type="ChEBI" id="CHEBI:57287"/>
        <dbReference type="ChEBI" id="CHEBI:57385"/>
    </reaction>
    <physiologicalReaction direction="left-to-right" evidence="23">
        <dbReference type="Rhea" id="RHEA:40120"/>
    </physiologicalReaction>
</comment>
<organism evidence="26 27">
    <name type="scientific">Actinoplanes aureus</name>
    <dbReference type="NCBI Taxonomy" id="2792083"/>
    <lineage>
        <taxon>Bacteria</taxon>
        <taxon>Bacillati</taxon>
        <taxon>Actinomycetota</taxon>
        <taxon>Actinomycetes</taxon>
        <taxon>Micromonosporales</taxon>
        <taxon>Micromonosporaceae</taxon>
        <taxon>Actinoplanes</taxon>
    </lineage>
</organism>
<reference evidence="26" key="1">
    <citation type="submission" date="2020-11" db="EMBL/GenBank/DDBJ databases">
        <title>Isolation and identification of active actinomycetes.</title>
        <authorList>
            <person name="Sun X."/>
        </authorList>
    </citation>
    <scope>NUCLEOTIDE SEQUENCE</scope>
    <source>
        <strain evidence="26">NEAU-A11</strain>
    </source>
</reference>
<keyword evidence="11" id="KW-0472">Membrane</keyword>
<evidence type="ECO:0000256" key="8">
    <source>
        <dbReference type="ARBA" id="ARBA00022832"/>
    </source>
</evidence>
<evidence type="ECO:0000256" key="22">
    <source>
        <dbReference type="ARBA" id="ARBA00048074"/>
    </source>
</evidence>
<evidence type="ECO:0000256" key="12">
    <source>
        <dbReference type="ARBA" id="ARBA00023273"/>
    </source>
</evidence>
<dbReference type="InterPro" id="IPR029069">
    <property type="entry name" value="HotDog_dom_sf"/>
</dbReference>
<keyword evidence="6" id="KW-0053">Apoptosis</keyword>
<gene>
    <name evidence="26" type="ORF">I4J89_26600</name>
</gene>
<evidence type="ECO:0000256" key="7">
    <source>
        <dbReference type="ARBA" id="ARBA00022801"/>
    </source>
</evidence>
<evidence type="ECO:0000259" key="25">
    <source>
        <dbReference type="Pfam" id="PF03061"/>
    </source>
</evidence>
<comment type="catalytic activity">
    <reaction evidence="19">
        <text>octanoyl-CoA + H2O = octanoate + CoA + H(+)</text>
        <dbReference type="Rhea" id="RHEA:30143"/>
        <dbReference type="ChEBI" id="CHEBI:15377"/>
        <dbReference type="ChEBI" id="CHEBI:15378"/>
        <dbReference type="ChEBI" id="CHEBI:25646"/>
        <dbReference type="ChEBI" id="CHEBI:57287"/>
        <dbReference type="ChEBI" id="CHEBI:57386"/>
    </reaction>
    <physiologicalReaction direction="left-to-right" evidence="19">
        <dbReference type="Rhea" id="RHEA:30144"/>
    </physiologicalReaction>
</comment>
<evidence type="ECO:0000256" key="3">
    <source>
        <dbReference type="ARBA" id="ARBA00004632"/>
    </source>
</evidence>
<evidence type="ECO:0000256" key="1">
    <source>
        <dbReference type="ARBA" id="ARBA00004170"/>
    </source>
</evidence>
<keyword evidence="5" id="KW-0963">Cytoplasm</keyword>
<keyword evidence="9" id="KW-0809">Transit peptide</keyword>
<dbReference type="GO" id="GO:0016787">
    <property type="term" value="F:hydrolase activity"/>
    <property type="evidence" value="ECO:0007669"/>
    <property type="project" value="UniProtKB-KW"/>
</dbReference>
<dbReference type="PANTHER" id="PTHR12418:SF19">
    <property type="entry name" value="ACYL-COENZYME A THIOESTERASE THEM4"/>
    <property type="match status" value="1"/>
</dbReference>
<evidence type="ECO:0000256" key="17">
    <source>
        <dbReference type="ARBA" id="ARBA00040123"/>
    </source>
</evidence>
<comment type="subcellular location">
    <subcellularLocation>
        <location evidence="3">Cell projection</location>
        <location evidence="3">Ruffle membrane</location>
    </subcellularLocation>
    <subcellularLocation>
        <location evidence="2">Cytoplasm</location>
    </subcellularLocation>
    <subcellularLocation>
        <location evidence="1">Membrane</location>
        <topology evidence="1">Peripheral membrane protein</topology>
    </subcellularLocation>
</comment>
<evidence type="ECO:0000256" key="19">
    <source>
        <dbReference type="ARBA" id="ARBA00047588"/>
    </source>
</evidence>
<feature type="compositionally biased region" description="Basic and acidic residues" evidence="24">
    <location>
        <begin position="1"/>
        <end position="26"/>
    </location>
</feature>
<keyword evidence="10" id="KW-0443">Lipid metabolism</keyword>
<comment type="similarity">
    <text evidence="15">Belongs to the THEM4/THEM5 thioesterase family.</text>
</comment>
<dbReference type="GO" id="GO:0006631">
    <property type="term" value="P:fatty acid metabolic process"/>
    <property type="evidence" value="ECO:0007669"/>
    <property type="project" value="UniProtKB-KW"/>
</dbReference>
<comment type="catalytic activity">
    <reaction evidence="21">
        <text>decanoyl-CoA + H2O = decanoate + CoA + H(+)</text>
        <dbReference type="Rhea" id="RHEA:40059"/>
        <dbReference type="ChEBI" id="CHEBI:15377"/>
        <dbReference type="ChEBI" id="CHEBI:15378"/>
        <dbReference type="ChEBI" id="CHEBI:27689"/>
        <dbReference type="ChEBI" id="CHEBI:57287"/>
        <dbReference type="ChEBI" id="CHEBI:61430"/>
    </reaction>
    <physiologicalReaction direction="left-to-right" evidence="21">
        <dbReference type="Rhea" id="RHEA:40060"/>
    </physiologicalReaction>
</comment>
<keyword evidence="27" id="KW-1185">Reference proteome</keyword>
<feature type="domain" description="Thioesterase" evidence="25">
    <location>
        <begin position="144"/>
        <end position="213"/>
    </location>
</feature>
<evidence type="ECO:0000256" key="23">
    <source>
        <dbReference type="ARBA" id="ARBA00048180"/>
    </source>
</evidence>